<evidence type="ECO:0000259" key="1">
    <source>
        <dbReference type="Pfam" id="PF12760"/>
    </source>
</evidence>
<gene>
    <name evidence="2" type="ORF">C7T86_23800</name>
</gene>
<feature type="domain" description="Transposase zinc-ribbon" evidence="1">
    <location>
        <begin position="22"/>
        <end position="69"/>
    </location>
</feature>
<proteinExistence type="predicted"/>
<dbReference type="InterPro" id="IPR024442">
    <property type="entry name" value="Transposase_Zn_ribbon"/>
</dbReference>
<dbReference type="AlphaFoldDB" id="A0AA45BTH9"/>
<evidence type="ECO:0000313" key="2">
    <source>
        <dbReference type="EMBL" id="PUE89477.1"/>
    </source>
</evidence>
<sequence length="103" mass="11889">MSINAVQFQAGLSMPEFFAFYGTEAKCYRALYTWRWPQGFRCPVCAGRVRSRFKRRAAIYYQCSACRHQTSLMAGTMFEGTKLPLRTWMLALHLLTSTKTNMA</sequence>
<dbReference type="RefSeq" id="WP_170117964.1">
    <property type="nucleotide sequence ID" value="NZ_KZ795119.1"/>
</dbReference>
<dbReference type="EMBL" id="PYJH01000110">
    <property type="protein sequence ID" value="PUE89477.1"/>
    <property type="molecule type" value="Genomic_DNA"/>
</dbReference>
<accession>A0AA45BTH9</accession>
<comment type="caution">
    <text evidence="2">The sequence shown here is derived from an EMBL/GenBank/DDBJ whole genome shotgun (WGS) entry which is preliminary data.</text>
</comment>
<feature type="non-terminal residue" evidence="2">
    <location>
        <position position="103"/>
    </location>
</feature>
<dbReference type="Pfam" id="PF12760">
    <property type="entry name" value="Zn_ribbon_IS1595"/>
    <property type="match status" value="1"/>
</dbReference>
<dbReference type="Proteomes" id="UP000251513">
    <property type="component" value="Unassembled WGS sequence"/>
</dbReference>
<reference evidence="2 3" key="1">
    <citation type="submission" date="2018-03" db="EMBL/GenBank/DDBJ databases">
        <title>Sequencing of reference strains of Xanthomonas.</title>
        <authorList>
            <person name="Studholme D.J."/>
            <person name="Vicente J."/>
            <person name="Sarris P."/>
        </authorList>
    </citation>
    <scope>NUCLEOTIDE SEQUENCE [LARGE SCALE GENOMIC DNA]</scope>
    <source>
        <strain evidence="2 3">WHRI 5232</strain>
    </source>
</reference>
<organism evidence="2 3">
    <name type="scientific">Xanthomonas campestris pv. malvacearum</name>
    <dbReference type="NCBI Taxonomy" id="86040"/>
    <lineage>
        <taxon>Bacteria</taxon>
        <taxon>Pseudomonadati</taxon>
        <taxon>Pseudomonadota</taxon>
        <taxon>Gammaproteobacteria</taxon>
        <taxon>Lysobacterales</taxon>
        <taxon>Lysobacteraceae</taxon>
        <taxon>Xanthomonas</taxon>
    </lineage>
</organism>
<evidence type="ECO:0000313" key="3">
    <source>
        <dbReference type="Proteomes" id="UP000251513"/>
    </source>
</evidence>
<protein>
    <submittedName>
        <fullName evidence="2">IS1595 family transposase</fullName>
    </submittedName>
</protein>
<name>A0AA45BTH9_XANCM</name>